<dbReference type="InterPro" id="IPR009091">
    <property type="entry name" value="RCC1/BLIP-II"/>
</dbReference>
<feature type="chain" id="PRO_5046075010" evidence="1">
    <location>
        <begin position="20"/>
        <end position="603"/>
    </location>
</feature>
<accession>A0ABT3GIM7</accession>
<evidence type="ECO:0000256" key="1">
    <source>
        <dbReference type="SAM" id="SignalP"/>
    </source>
</evidence>
<sequence length="603" mass="61947">MQLLRYLPILAVGCSSVSAIVVDAPVMPAASGPLKRGGGIFISCPTPGATIRYTMNGVDPTLNDPVVPAPGVLYFGDDVTIKTKAWVGSDVSPTTTRTFTITGDISAGRLHTVMMDAVGNAYAWGAQNDGRLANLTTASGTAVTIMSYASTNFVRDARSISAGQDHSLFAEGIGTLFGVGNNSNGQVGDNTTTTRSGFVNVTDGVSPVGGCEAVSAGTDFSGALSYGGNVYTWGTETGGRLGNGAILGNQKYAGLVTRGDVGGAPALADVVEIEFGAGFGVARQAHADELIGGTGKVYTWGHNNNGQLGLGNTTNRSRAYPVMLNSTTELTDVTAISGGQNHTAVVRWKTGDPNMQGTVWSFGERAGGRLGNNVTTGGNVTYPVQAEIAVGVPLQHIVAVSAGASHTLALDNIGQVWSWGNNSKGQLGDNTTTNRGTANRVRNTTHSAPLTGIVAIAAGGEGNDGYSIAIADDGTVYGWGCNSHAQLGIPATNSPIGLPVVPSVWNPAPELSTVTTTPNVTTGTAPGAATVAVTRTMAYQDGSAMKFELWVNGTLHTTRTPTVPADWNVNLSGLAAGNYVVVAVVYDLHDNMIHSNQQGFTIN</sequence>
<dbReference type="RefSeq" id="WP_264487472.1">
    <property type="nucleotide sequence ID" value="NZ_JAPDDT010000004.1"/>
</dbReference>
<dbReference type="Pfam" id="PF13290">
    <property type="entry name" value="CHB_HEX_C_1"/>
    <property type="match status" value="1"/>
</dbReference>
<dbReference type="InterPro" id="IPR000408">
    <property type="entry name" value="Reg_chr_condens"/>
</dbReference>
<feature type="domain" description="GH29D-like beta-sandwich" evidence="2">
    <location>
        <begin position="35"/>
        <end position="86"/>
    </location>
</feature>
<dbReference type="InterPro" id="IPR059177">
    <property type="entry name" value="GH29D-like_dom"/>
</dbReference>
<dbReference type="PROSITE" id="PS00626">
    <property type="entry name" value="RCC1_2"/>
    <property type="match status" value="2"/>
</dbReference>
<name>A0ABT3GIM7_9BACT</name>
<dbReference type="Gene3D" id="2.130.10.30">
    <property type="entry name" value="Regulator of chromosome condensation 1/beta-lactamase-inhibitor protein II"/>
    <property type="match status" value="2"/>
</dbReference>
<dbReference type="PRINTS" id="PR00633">
    <property type="entry name" value="RCCNDNSATION"/>
</dbReference>
<dbReference type="Pfam" id="PF13540">
    <property type="entry name" value="RCC1_2"/>
    <property type="match status" value="2"/>
</dbReference>
<feature type="signal peptide" evidence="1">
    <location>
        <begin position="1"/>
        <end position="19"/>
    </location>
</feature>
<dbReference type="InterPro" id="IPR051553">
    <property type="entry name" value="Ran_GTPase-activating"/>
</dbReference>
<proteinExistence type="predicted"/>
<keyword evidence="4" id="KW-1185">Reference proteome</keyword>
<dbReference type="PROSITE" id="PS50012">
    <property type="entry name" value="RCC1_3"/>
    <property type="match status" value="5"/>
</dbReference>
<evidence type="ECO:0000259" key="2">
    <source>
        <dbReference type="Pfam" id="PF13290"/>
    </source>
</evidence>
<evidence type="ECO:0000313" key="3">
    <source>
        <dbReference type="EMBL" id="MCW1923367.1"/>
    </source>
</evidence>
<protein>
    <submittedName>
        <fullName evidence="3">Chitobiase/beta-hexosaminidase C-terminal domain-containing protein</fullName>
    </submittedName>
</protein>
<evidence type="ECO:0000313" key="4">
    <source>
        <dbReference type="Proteomes" id="UP001320876"/>
    </source>
</evidence>
<dbReference type="Pfam" id="PF00415">
    <property type="entry name" value="RCC1"/>
    <property type="match status" value="2"/>
</dbReference>
<dbReference type="PANTHER" id="PTHR45982:SF1">
    <property type="entry name" value="REGULATOR OF CHROMOSOME CONDENSATION"/>
    <property type="match status" value="1"/>
</dbReference>
<comment type="caution">
    <text evidence="3">The sequence shown here is derived from an EMBL/GenBank/DDBJ whole genome shotgun (WGS) entry which is preliminary data.</text>
</comment>
<reference evidence="3 4" key="1">
    <citation type="submission" date="2022-10" db="EMBL/GenBank/DDBJ databases">
        <title>Luteolibacter arcticus strain CCTCC AB 2014275, whole genome shotgun sequencing project.</title>
        <authorList>
            <person name="Zhao G."/>
            <person name="Shen L."/>
        </authorList>
    </citation>
    <scope>NUCLEOTIDE SEQUENCE [LARGE SCALE GENOMIC DNA]</scope>
    <source>
        <strain evidence="3 4">CCTCC AB 2014275</strain>
    </source>
</reference>
<gene>
    <name evidence="3" type="ORF">OKA05_12450</name>
</gene>
<dbReference type="SUPFAM" id="SSF50985">
    <property type="entry name" value="RCC1/BLIP-II"/>
    <property type="match status" value="2"/>
</dbReference>
<keyword evidence="1" id="KW-0732">Signal</keyword>
<dbReference type="EMBL" id="JAPDDT010000004">
    <property type="protein sequence ID" value="MCW1923367.1"/>
    <property type="molecule type" value="Genomic_DNA"/>
</dbReference>
<dbReference type="PANTHER" id="PTHR45982">
    <property type="entry name" value="REGULATOR OF CHROMOSOME CONDENSATION"/>
    <property type="match status" value="1"/>
</dbReference>
<organism evidence="3 4">
    <name type="scientific">Luteolibacter arcticus</name>
    <dbReference type="NCBI Taxonomy" id="1581411"/>
    <lineage>
        <taxon>Bacteria</taxon>
        <taxon>Pseudomonadati</taxon>
        <taxon>Verrucomicrobiota</taxon>
        <taxon>Verrucomicrobiia</taxon>
        <taxon>Verrucomicrobiales</taxon>
        <taxon>Verrucomicrobiaceae</taxon>
        <taxon>Luteolibacter</taxon>
    </lineage>
</organism>
<dbReference type="Proteomes" id="UP001320876">
    <property type="component" value="Unassembled WGS sequence"/>
</dbReference>